<dbReference type="PROSITE" id="PS52016">
    <property type="entry name" value="TONB_DEPENDENT_REC_3"/>
    <property type="match status" value="1"/>
</dbReference>
<dbReference type="GO" id="GO:0015344">
    <property type="term" value="F:siderophore uptake transmembrane transporter activity"/>
    <property type="evidence" value="ECO:0007669"/>
    <property type="project" value="TreeGrafter"/>
</dbReference>
<feature type="chain" id="PRO_5011455708" evidence="12">
    <location>
        <begin position="24"/>
        <end position="931"/>
    </location>
</feature>
<evidence type="ECO:0000259" key="13">
    <source>
        <dbReference type="Pfam" id="PF00593"/>
    </source>
</evidence>
<evidence type="ECO:0000256" key="9">
    <source>
        <dbReference type="ARBA" id="ARBA00023237"/>
    </source>
</evidence>
<dbReference type="InterPro" id="IPR012910">
    <property type="entry name" value="Plug_dom"/>
</dbReference>
<dbReference type="Proteomes" id="UP000198510">
    <property type="component" value="Unassembled WGS sequence"/>
</dbReference>
<organism evidence="15 16">
    <name type="scientific">Catalinimonas alkaloidigena</name>
    <dbReference type="NCBI Taxonomy" id="1075417"/>
    <lineage>
        <taxon>Bacteria</taxon>
        <taxon>Pseudomonadati</taxon>
        <taxon>Bacteroidota</taxon>
        <taxon>Cytophagia</taxon>
        <taxon>Cytophagales</taxon>
        <taxon>Catalimonadaceae</taxon>
        <taxon>Catalinimonas</taxon>
    </lineage>
</organism>
<dbReference type="Gene3D" id="2.60.40.1120">
    <property type="entry name" value="Carboxypeptidase-like, regulatory domain"/>
    <property type="match status" value="1"/>
</dbReference>
<keyword evidence="2 10" id="KW-0813">Transport</keyword>
<dbReference type="SUPFAM" id="SSF56935">
    <property type="entry name" value="Porins"/>
    <property type="match status" value="1"/>
</dbReference>
<dbReference type="Pfam" id="PF13715">
    <property type="entry name" value="CarbopepD_reg_2"/>
    <property type="match status" value="1"/>
</dbReference>
<comment type="similarity">
    <text evidence="10 11">Belongs to the TonB-dependent receptor family.</text>
</comment>
<evidence type="ECO:0000313" key="16">
    <source>
        <dbReference type="Proteomes" id="UP000198510"/>
    </source>
</evidence>
<dbReference type="GO" id="GO:0044718">
    <property type="term" value="P:siderophore transmembrane transport"/>
    <property type="evidence" value="ECO:0007669"/>
    <property type="project" value="TreeGrafter"/>
</dbReference>
<dbReference type="Pfam" id="PF07715">
    <property type="entry name" value="Plug"/>
    <property type="match status" value="1"/>
</dbReference>
<dbReference type="PANTHER" id="PTHR30069:SF29">
    <property type="entry name" value="HEMOGLOBIN AND HEMOGLOBIN-HAPTOGLOBIN-BINDING PROTEIN 1-RELATED"/>
    <property type="match status" value="1"/>
</dbReference>
<dbReference type="SUPFAM" id="SSF49464">
    <property type="entry name" value="Carboxypeptidase regulatory domain-like"/>
    <property type="match status" value="1"/>
</dbReference>
<evidence type="ECO:0000256" key="6">
    <source>
        <dbReference type="ARBA" id="ARBA00023077"/>
    </source>
</evidence>
<evidence type="ECO:0000256" key="5">
    <source>
        <dbReference type="ARBA" id="ARBA00022729"/>
    </source>
</evidence>
<gene>
    <name evidence="15" type="ORF">SAMN05421823_102740</name>
</gene>
<dbReference type="InterPro" id="IPR036942">
    <property type="entry name" value="Beta-barrel_TonB_sf"/>
</dbReference>
<keyword evidence="5 12" id="KW-0732">Signal</keyword>
<evidence type="ECO:0000256" key="11">
    <source>
        <dbReference type="RuleBase" id="RU003357"/>
    </source>
</evidence>
<evidence type="ECO:0000256" key="12">
    <source>
        <dbReference type="SAM" id="SignalP"/>
    </source>
</evidence>
<keyword evidence="4 10" id="KW-0812">Transmembrane</keyword>
<dbReference type="PANTHER" id="PTHR30069">
    <property type="entry name" value="TONB-DEPENDENT OUTER MEMBRANE RECEPTOR"/>
    <property type="match status" value="1"/>
</dbReference>
<dbReference type="InterPro" id="IPR039426">
    <property type="entry name" value="TonB-dep_rcpt-like"/>
</dbReference>
<comment type="subcellular location">
    <subcellularLocation>
        <location evidence="1 10">Cell outer membrane</location>
        <topology evidence="1 10">Multi-pass membrane protein</topology>
    </subcellularLocation>
</comment>
<dbReference type="InterPro" id="IPR037066">
    <property type="entry name" value="Plug_dom_sf"/>
</dbReference>
<dbReference type="Pfam" id="PF00593">
    <property type="entry name" value="TonB_dep_Rec_b-barrel"/>
    <property type="match status" value="1"/>
</dbReference>
<evidence type="ECO:0000256" key="7">
    <source>
        <dbReference type="ARBA" id="ARBA00023136"/>
    </source>
</evidence>
<proteinExistence type="inferred from homology"/>
<keyword evidence="3 10" id="KW-1134">Transmembrane beta strand</keyword>
<dbReference type="InterPro" id="IPR000531">
    <property type="entry name" value="Beta-barrel_TonB"/>
</dbReference>
<evidence type="ECO:0000259" key="14">
    <source>
        <dbReference type="Pfam" id="PF07715"/>
    </source>
</evidence>
<dbReference type="RefSeq" id="WP_089680638.1">
    <property type="nucleotide sequence ID" value="NZ_FNFO01000002.1"/>
</dbReference>
<keyword evidence="9 10" id="KW-0998">Cell outer membrane</keyword>
<evidence type="ECO:0000256" key="4">
    <source>
        <dbReference type="ARBA" id="ARBA00022692"/>
    </source>
</evidence>
<evidence type="ECO:0000256" key="10">
    <source>
        <dbReference type="PROSITE-ProRule" id="PRU01360"/>
    </source>
</evidence>
<feature type="domain" description="TonB-dependent receptor-like beta-barrel" evidence="13">
    <location>
        <begin position="404"/>
        <end position="902"/>
    </location>
</feature>
<dbReference type="GO" id="GO:0009279">
    <property type="term" value="C:cell outer membrane"/>
    <property type="evidence" value="ECO:0007669"/>
    <property type="project" value="UniProtKB-SubCell"/>
</dbReference>
<dbReference type="Gene3D" id="2.170.130.10">
    <property type="entry name" value="TonB-dependent receptor, plug domain"/>
    <property type="match status" value="1"/>
</dbReference>
<keyword evidence="16" id="KW-1185">Reference proteome</keyword>
<evidence type="ECO:0000256" key="3">
    <source>
        <dbReference type="ARBA" id="ARBA00022452"/>
    </source>
</evidence>
<sequence length="931" mass="104359">MKQVRFLLFLLVLVTAIAPWVRAQNSPVLITGQVHDTQTQEPLIGVNVMVQGTVTGTITDADGNFSLRTQLRLPLVLVFSMVGFEPREVTLNSANTGLNVSLNAQTVLADEVVVTASRVEERIARSPVAIDKLDIRAIKETPAPTFFDALESVKGIQMTTSSMGFKVPNARGFNNTTNARFTQLVDGTDVQSPGIGAPIANTLGPTELDIESIEIMPGASSALYGMNALNGMINIQTKSPFLYQGLSVYQKVAVNHINDPDLPAKPFTETALRYAKAFNDRFAVKINLGYTRGTDWVANDTRDLNPDANASVGLTGADNPGLDPINSYGNENSNRRNLEVDGKLYQVRRTGYYDREITNYNIENIKADVALHYRLTERLEAIYTYKVGRADANYTRGNRIGLDDFLLQQHRVELKGPRFLLRAYEVHENSGNSYNMRPLGENLDRSFKSDDVWFADYKTALTTQLDAGVAQAEAHRLARQAADAGRFQPGTPEFEAERKRLIGINNWDQGAWLLMKNRFYQAEGQYDLSELVNNRFNLLVGADHRTYVIYPDGNSFINPDEPGENLYYSKTGGFVQISRTMLDKRLKVTGSLRLDKADYFKSKLNPRVSVVYTANEVHNFRVSYQNGYRFPTIFEGFSYVNNGGIRRLGGLPLMSQRDQIFENSYVRSSVDAFQKAVVSDVNTLGLTREEAALKNKDLLLRNTYTYLQPEHIHAFDAGYRASLFNNKLYVDVDLYFNIYSNFIDQLEVAVPNRGTIGQVQEGGVDSTLFQMVDTRTQERYRMWTNSTSITYNYGASVGLAYNLYKNYTLSGNLSYAVLDRVAKRDPLEAAFNTPQYIVNMSFGNRQVLKNLGYNLAWHWQDAFLWKASLANGTVPAYQTVDAQVTYRVPSWKATAKLGGSNLLNHRYVQYIGGPTVGAIYYLALTFDGLLN</sequence>
<dbReference type="InterPro" id="IPR008969">
    <property type="entry name" value="CarboxyPept-like_regulatory"/>
</dbReference>
<feature type="domain" description="TonB-dependent receptor plug" evidence="14">
    <location>
        <begin position="125"/>
        <end position="231"/>
    </location>
</feature>
<protein>
    <submittedName>
        <fullName evidence="15">Iron complex outermembrane recepter protein</fullName>
    </submittedName>
</protein>
<dbReference type="STRING" id="1075417.SAMN05421823_102740"/>
<reference evidence="15 16" key="1">
    <citation type="submission" date="2016-10" db="EMBL/GenBank/DDBJ databases">
        <authorList>
            <person name="de Groot N.N."/>
        </authorList>
    </citation>
    <scope>NUCLEOTIDE SEQUENCE [LARGE SCALE GENOMIC DNA]</scope>
    <source>
        <strain evidence="15 16">DSM 25186</strain>
    </source>
</reference>
<name>A0A1G9BXE5_9BACT</name>
<evidence type="ECO:0000256" key="2">
    <source>
        <dbReference type="ARBA" id="ARBA00022448"/>
    </source>
</evidence>
<dbReference type="OrthoDB" id="1109208at2"/>
<evidence type="ECO:0000313" key="15">
    <source>
        <dbReference type="EMBL" id="SDK44132.1"/>
    </source>
</evidence>
<dbReference type="EMBL" id="FNFO01000002">
    <property type="protein sequence ID" value="SDK44132.1"/>
    <property type="molecule type" value="Genomic_DNA"/>
</dbReference>
<dbReference type="Gene3D" id="2.40.170.20">
    <property type="entry name" value="TonB-dependent receptor, beta-barrel domain"/>
    <property type="match status" value="1"/>
</dbReference>
<evidence type="ECO:0000256" key="8">
    <source>
        <dbReference type="ARBA" id="ARBA00023170"/>
    </source>
</evidence>
<keyword evidence="8" id="KW-0675">Receptor</keyword>
<accession>A0A1G9BXE5</accession>
<evidence type="ECO:0000256" key="1">
    <source>
        <dbReference type="ARBA" id="ARBA00004571"/>
    </source>
</evidence>
<keyword evidence="6 11" id="KW-0798">TonB box</keyword>
<keyword evidence="7 10" id="KW-0472">Membrane</keyword>
<dbReference type="AlphaFoldDB" id="A0A1G9BXE5"/>
<feature type="signal peptide" evidence="12">
    <location>
        <begin position="1"/>
        <end position="23"/>
    </location>
</feature>